<organism evidence="3 4">
    <name type="scientific">Dendrobium catenatum</name>
    <dbReference type="NCBI Taxonomy" id="906689"/>
    <lineage>
        <taxon>Eukaryota</taxon>
        <taxon>Viridiplantae</taxon>
        <taxon>Streptophyta</taxon>
        <taxon>Embryophyta</taxon>
        <taxon>Tracheophyta</taxon>
        <taxon>Spermatophyta</taxon>
        <taxon>Magnoliopsida</taxon>
        <taxon>Liliopsida</taxon>
        <taxon>Asparagales</taxon>
        <taxon>Orchidaceae</taxon>
        <taxon>Epidendroideae</taxon>
        <taxon>Malaxideae</taxon>
        <taxon>Dendrobiinae</taxon>
        <taxon>Dendrobium</taxon>
    </lineage>
</organism>
<reference evidence="3 4" key="2">
    <citation type="journal article" date="2017" name="Nature">
        <title>The Apostasia genome and the evolution of orchids.</title>
        <authorList>
            <person name="Zhang G.Q."/>
            <person name="Liu K.W."/>
            <person name="Li Z."/>
            <person name="Lohaus R."/>
            <person name="Hsiao Y.Y."/>
            <person name="Niu S.C."/>
            <person name="Wang J.Y."/>
            <person name="Lin Y.C."/>
            <person name="Xu Q."/>
            <person name="Chen L.J."/>
            <person name="Yoshida K."/>
            <person name="Fujiwara S."/>
            <person name="Wang Z.W."/>
            <person name="Zhang Y.Q."/>
            <person name="Mitsuda N."/>
            <person name="Wang M."/>
            <person name="Liu G.H."/>
            <person name="Pecoraro L."/>
            <person name="Huang H.X."/>
            <person name="Xiao X.J."/>
            <person name="Lin M."/>
            <person name="Wu X.Y."/>
            <person name="Wu W.L."/>
            <person name="Chen Y.Y."/>
            <person name="Chang S.B."/>
            <person name="Sakamoto S."/>
            <person name="Ohme-Takagi M."/>
            <person name="Yagi M."/>
            <person name="Zeng S.J."/>
            <person name="Shen C.Y."/>
            <person name="Yeh C.M."/>
            <person name="Luo Y.B."/>
            <person name="Tsai W.C."/>
            <person name="Van de Peer Y."/>
            <person name="Liu Z.J."/>
        </authorList>
    </citation>
    <scope>NUCLEOTIDE SEQUENCE [LARGE SCALE GENOMIC DNA]</scope>
    <source>
        <tissue evidence="3">The whole plant</tissue>
    </source>
</reference>
<dbReference type="AlphaFoldDB" id="A0A2I0V7T2"/>
<dbReference type="EMBL" id="KZ504112">
    <property type="protein sequence ID" value="PKU59466.1"/>
    <property type="molecule type" value="Genomic_DNA"/>
</dbReference>
<dbReference type="STRING" id="906689.A0A2I0V7T2"/>
<evidence type="ECO:0000256" key="2">
    <source>
        <dbReference type="SAM" id="SignalP"/>
    </source>
</evidence>
<feature type="region of interest" description="Disordered" evidence="1">
    <location>
        <begin position="54"/>
        <end position="82"/>
    </location>
</feature>
<feature type="signal peptide" evidence="2">
    <location>
        <begin position="1"/>
        <end position="22"/>
    </location>
</feature>
<protein>
    <submittedName>
        <fullName evidence="3">Uncharacterized protein</fullName>
    </submittedName>
</protein>
<dbReference type="Proteomes" id="UP000233837">
    <property type="component" value="Unassembled WGS sequence"/>
</dbReference>
<keyword evidence="4" id="KW-1185">Reference proteome</keyword>
<evidence type="ECO:0000313" key="3">
    <source>
        <dbReference type="EMBL" id="PKU59466.1"/>
    </source>
</evidence>
<name>A0A2I0V7T2_9ASPA</name>
<evidence type="ECO:0000256" key="1">
    <source>
        <dbReference type="SAM" id="MobiDB-lite"/>
    </source>
</evidence>
<evidence type="ECO:0000313" key="4">
    <source>
        <dbReference type="Proteomes" id="UP000233837"/>
    </source>
</evidence>
<feature type="chain" id="PRO_5014198878" evidence="2">
    <location>
        <begin position="23"/>
        <end position="108"/>
    </location>
</feature>
<keyword evidence="2" id="KW-0732">Signal</keyword>
<sequence>MRTLGFWTLFSVAFVLLTCSNCMPDYSTRLASFGDVKAGLTNTKLKDMTATFNTATTKGDSNLEDYPGQDPSPSSKVDVHAGPIENGSPLMPYFIGPNPPPHRGQVSP</sequence>
<dbReference type="PANTHER" id="PTHR37249:SF3">
    <property type="entry name" value="OS03G0206201 PROTEIN"/>
    <property type="match status" value="1"/>
</dbReference>
<dbReference type="PANTHER" id="PTHR37249">
    <property type="entry name" value="OS03G0206201 PROTEIN"/>
    <property type="match status" value="1"/>
</dbReference>
<reference evidence="3 4" key="1">
    <citation type="journal article" date="2016" name="Sci. Rep.">
        <title>The Dendrobium catenatum Lindl. genome sequence provides insights into polysaccharide synthase, floral development and adaptive evolution.</title>
        <authorList>
            <person name="Zhang G.Q."/>
            <person name="Xu Q."/>
            <person name="Bian C."/>
            <person name="Tsai W.C."/>
            <person name="Yeh C.M."/>
            <person name="Liu K.W."/>
            <person name="Yoshida K."/>
            <person name="Zhang L.S."/>
            <person name="Chang S.B."/>
            <person name="Chen F."/>
            <person name="Shi Y."/>
            <person name="Su Y.Y."/>
            <person name="Zhang Y.Q."/>
            <person name="Chen L.J."/>
            <person name="Yin Y."/>
            <person name="Lin M."/>
            <person name="Huang H."/>
            <person name="Deng H."/>
            <person name="Wang Z.W."/>
            <person name="Zhu S.L."/>
            <person name="Zhao X."/>
            <person name="Deng C."/>
            <person name="Niu S.C."/>
            <person name="Huang J."/>
            <person name="Wang M."/>
            <person name="Liu G.H."/>
            <person name="Yang H.J."/>
            <person name="Xiao X.J."/>
            <person name="Hsiao Y.Y."/>
            <person name="Wu W.L."/>
            <person name="Chen Y.Y."/>
            <person name="Mitsuda N."/>
            <person name="Ohme-Takagi M."/>
            <person name="Luo Y.B."/>
            <person name="Van de Peer Y."/>
            <person name="Liu Z.J."/>
        </authorList>
    </citation>
    <scope>NUCLEOTIDE SEQUENCE [LARGE SCALE GENOMIC DNA]</scope>
    <source>
        <tissue evidence="3">The whole plant</tissue>
    </source>
</reference>
<proteinExistence type="predicted"/>
<accession>A0A2I0V7T2</accession>
<gene>
    <name evidence="3" type="ORF">MA16_Dca012794</name>
</gene>